<reference evidence="2 3" key="1">
    <citation type="submission" date="2018-06" db="EMBL/GenBank/DDBJ databases">
        <authorList>
            <consortium name="Pathogen Informatics"/>
            <person name="Doyle S."/>
        </authorList>
    </citation>
    <scope>NUCLEOTIDE SEQUENCE [LARGE SCALE GENOMIC DNA]</scope>
    <source>
        <strain evidence="2 3">NCTC9962</strain>
    </source>
</reference>
<gene>
    <name evidence="2" type="primary">traE_2</name>
    <name evidence="2" type="ORF">NCTC9962_05154</name>
</gene>
<keyword evidence="1" id="KW-1133">Transmembrane helix</keyword>
<dbReference type="AlphaFoldDB" id="A0A377BCF5"/>
<keyword evidence="1" id="KW-0472">Membrane</keyword>
<protein>
    <submittedName>
        <fullName evidence="2">Conjugal transfer protein TraE</fullName>
    </submittedName>
</protein>
<keyword evidence="1" id="KW-0812">Transmembrane</keyword>
<name>A0A377BCF5_ECOLX</name>
<evidence type="ECO:0000313" key="3">
    <source>
        <dbReference type="Proteomes" id="UP000254052"/>
    </source>
</evidence>
<evidence type="ECO:0000313" key="2">
    <source>
        <dbReference type="EMBL" id="STL59704.1"/>
    </source>
</evidence>
<organism evidence="2 3">
    <name type="scientific">Escherichia coli</name>
    <dbReference type="NCBI Taxonomy" id="562"/>
    <lineage>
        <taxon>Bacteria</taxon>
        <taxon>Pseudomonadati</taxon>
        <taxon>Pseudomonadota</taxon>
        <taxon>Gammaproteobacteria</taxon>
        <taxon>Enterobacterales</taxon>
        <taxon>Enterobacteriaceae</taxon>
        <taxon>Escherichia</taxon>
    </lineage>
</organism>
<evidence type="ECO:0000256" key="1">
    <source>
        <dbReference type="SAM" id="Phobius"/>
    </source>
</evidence>
<accession>A0A377BCF5</accession>
<dbReference type="EMBL" id="UGED01000009">
    <property type="protein sequence ID" value="STL59704.1"/>
    <property type="molecule type" value="Genomic_DNA"/>
</dbReference>
<dbReference type="Proteomes" id="UP000254052">
    <property type="component" value="Unassembled WGS sequence"/>
</dbReference>
<proteinExistence type="predicted"/>
<sequence>MERFNTGGRYYESVYYITLIYNYGQSSIDDGIKKLDSVLKMSEKICGPFGLSVLQNDGYMNESANFLSWLINHHDFKVPLVEDPIYKVVGNSERIFGYDISLIRKLMMLKINIVFLIPFVHSLQRLSLVRLILFYQFLAN</sequence>
<feature type="transmembrane region" description="Helical" evidence="1">
    <location>
        <begin position="113"/>
        <end position="138"/>
    </location>
</feature>